<dbReference type="Proteomes" id="UP000769157">
    <property type="component" value="Unassembled WGS sequence"/>
</dbReference>
<name>A0A9P8T281_9ASCO</name>
<comment type="caution">
    <text evidence="1">The sequence shown here is derived from an EMBL/GenBank/DDBJ whole genome shotgun (WGS) entry which is preliminary data.</text>
</comment>
<keyword evidence="2" id="KW-1185">Reference proteome</keyword>
<evidence type="ECO:0000313" key="1">
    <source>
        <dbReference type="EMBL" id="KAH3663588.1"/>
    </source>
</evidence>
<proteinExistence type="predicted"/>
<organism evidence="1 2">
    <name type="scientific">Ogataea philodendri</name>
    <dbReference type="NCBI Taxonomy" id="1378263"/>
    <lineage>
        <taxon>Eukaryota</taxon>
        <taxon>Fungi</taxon>
        <taxon>Dikarya</taxon>
        <taxon>Ascomycota</taxon>
        <taxon>Saccharomycotina</taxon>
        <taxon>Pichiomycetes</taxon>
        <taxon>Pichiales</taxon>
        <taxon>Pichiaceae</taxon>
        <taxon>Ogataea</taxon>
    </lineage>
</organism>
<evidence type="ECO:0000313" key="2">
    <source>
        <dbReference type="Proteomes" id="UP000769157"/>
    </source>
</evidence>
<reference evidence="1" key="1">
    <citation type="journal article" date="2021" name="Open Biol.">
        <title>Shared evolutionary footprints suggest mitochondrial oxidative damage underlies multiple complex I losses in fungi.</title>
        <authorList>
            <person name="Schikora-Tamarit M.A."/>
            <person name="Marcet-Houben M."/>
            <person name="Nosek J."/>
            <person name="Gabaldon T."/>
        </authorList>
    </citation>
    <scope>NUCLEOTIDE SEQUENCE</scope>
    <source>
        <strain evidence="1">CBS6075</strain>
    </source>
</reference>
<dbReference type="OrthoDB" id="1933987at2759"/>
<sequence>MSLPVLSQINLNTLGCKKAPNKDIKDHNPQSTLFLQENVKISQSQHESDDVTLLEYDTDFNVQLDDEQDSRPSSTGSNFDVSLSSDYTHITESVSSVVEKSDLTDLVRRELFFYTQTGLLSYENFDQLYSTVNSKSGLNHIEVRAICATVQKNWNQDHTSFSKFAICPKRCVAFTKEHLYLTKCPDCGTPRDLHCYLTYNSIRPLIGSIMANPYSRAQIELSNMHKPNRYHLDLSIMVEQNFTINQINFDVVSVAINNFSRDLRAQEQSVHVCIAYPAAASKNKLQYFLAPLIEDLTDLHDNGIAVKVSESRTEICKCTVQSVIGGDFATTASMISALKGPDTSKWDIHNGVTAFAELANVEVPRSFPADLTALLFETVFAKGIHQTFFAKDKSELAEQLTFFKKAIVAHLPSVLPLTAQSLLKKSNPAQVKASNWRIGHKLFFGIFFCTYLRTGKKGADFEVAKLLVELNGYCELFSAEDLSVERLDQMKWFIQQFLERMKTLSSKLPELKKMNSVPCHMLLSACDMMKCGYDIADTHCFAKDLALPWIRNYKAKTTNSVGTRLTMKSVHDCLWFKEYEYDCDSETKWKAPAKWKCNRKLAGHQILQKRIQKRIMAVRALRETFRSSFKDNILSLDDLHIVNYTIAVIRGVEFKVNGTSCYAKIKNRYQHGSAVYVRCLEFIEVELSQFPSKFAIVEHMEASVTKHRLPIPGTGNELVIGRTYTKTGAERVDVVEVNKYTWESVSIIPLDPTTSFVYDTQLCYSDIITDGFPA</sequence>
<dbReference type="GeneID" id="70236953"/>
<dbReference type="AlphaFoldDB" id="A0A9P8T281"/>
<protein>
    <submittedName>
        <fullName evidence="1">Uncharacterized protein</fullName>
    </submittedName>
</protein>
<reference evidence="1" key="2">
    <citation type="submission" date="2021-01" db="EMBL/GenBank/DDBJ databases">
        <authorList>
            <person name="Schikora-Tamarit M.A."/>
        </authorList>
    </citation>
    <scope>NUCLEOTIDE SEQUENCE</scope>
    <source>
        <strain evidence="1">CBS6075</strain>
    </source>
</reference>
<dbReference type="EMBL" id="JAEUBE010000366">
    <property type="protein sequence ID" value="KAH3663588.1"/>
    <property type="molecule type" value="Genomic_DNA"/>
</dbReference>
<accession>A0A9P8T281</accession>
<gene>
    <name evidence="1" type="ORF">OGAPHI_004989</name>
</gene>
<dbReference type="RefSeq" id="XP_046059924.1">
    <property type="nucleotide sequence ID" value="XM_046206126.1"/>
</dbReference>